<dbReference type="HOGENOM" id="CLU_1212636_0_0_2"/>
<dbReference type="Proteomes" id="UP000001431">
    <property type="component" value="Chromosome"/>
</dbReference>
<protein>
    <submittedName>
        <fullName evidence="1">Uncharacterized protein</fullName>
    </submittedName>
</protein>
<evidence type="ECO:0000313" key="1">
    <source>
        <dbReference type="EMBL" id="ABO08177.1"/>
    </source>
</evidence>
<dbReference type="AlphaFoldDB" id="A3MU60"/>
<reference evidence="1" key="1">
    <citation type="submission" date="2007-02" db="EMBL/GenBank/DDBJ databases">
        <title>Complete sequence of Pyrobaculum calidifontis JCM 11548.</title>
        <authorList>
            <consortium name="US DOE Joint Genome Institute"/>
            <person name="Copeland A."/>
            <person name="Lucas S."/>
            <person name="Lapidus A."/>
            <person name="Barry K."/>
            <person name="Glavina del Rio T."/>
            <person name="Dalin E."/>
            <person name="Tice H."/>
            <person name="Pitluck S."/>
            <person name="Chain P."/>
            <person name="Malfatti S."/>
            <person name="Shin M."/>
            <person name="Vergez L."/>
            <person name="Schmutz J."/>
            <person name="Larimer F."/>
            <person name="Land M."/>
            <person name="Hauser L."/>
            <person name="Kyrpides N."/>
            <person name="Mikhailova N."/>
            <person name="Cozen A.E."/>
            <person name="Fitz-Gibbon S.T."/>
            <person name="House C.H."/>
            <person name="Saltikov C."/>
            <person name="Lowe T.M."/>
            <person name="Richardson P."/>
        </authorList>
    </citation>
    <scope>NUCLEOTIDE SEQUENCE [LARGE SCALE GENOMIC DNA]</scope>
    <source>
        <strain evidence="1">JCM 11548</strain>
    </source>
</reference>
<dbReference type="eggNOG" id="arCOG05605">
    <property type="taxonomic scope" value="Archaea"/>
</dbReference>
<keyword evidence="2" id="KW-1185">Reference proteome</keyword>
<dbReference type="KEGG" id="pcl:Pcal_0751"/>
<dbReference type="GeneID" id="4908883"/>
<proteinExistence type="predicted"/>
<name>A3MU60_PYRCJ</name>
<sequence>MGGRDVDPCIFLSVHVEDWVGAFGEAIVKVAKCMNMSLEELVSYVAHSPPQATTVASLLCKAANFGRVCQYAVTGRPSGYARLQVPYVDVEQDPRLSRKLVTLSPCALVDADLAASRRSLPPSRYPPNKWRLEAPLIYRLGGIKALRVRPWETLRRLLWEREPWLVELYREKGVVYIANQRWCFGRCRRQVHLAEWLVWLDTGRLVGVPVETRRVSTEFNSVVTRGG</sequence>
<dbReference type="RefSeq" id="WP_011849435.1">
    <property type="nucleotide sequence ID" value="NC_009073.1"/>
</dbReference>
<organism evidence="1 2">
    <name type="scientific">Pyrobaculum calidifontis (strain DSM 21063 / JCM 11548 / VA1)</name>
    <dbReference type="NCBI Taxonomy" id="410359"/>
    <lineage>
        <taxon>Archaea</taxon>
        <taxon>Thermoproteota</taxon>
        <taxon>Thermoprotei</taxon>
        <taxon>Thermoproteales</taxon>
        <taxon>Thermoproteaceae</taxon>
        <taxon>Pyrobaculum</taxon>
    </lineage>
</organism>
<accession>A3MU60</accession>
<gene>
    <name evidence="1" type="ordered locus">Pcal_0751</name>
</gene>
<dbReference type="STRING" id="410359.Pcal_0751"/>
<evidence type="ECO:0000313" key="2">
    <source>
        <dbReference type="Proteomes" id="UP000001431"/>
    </source>
</evidence>
<dbReference type="EMBL" id="CP000561">
    <property type="protein sequence ID" value="ABO08177.1"/>
    <property type="molecule type" value="Genomic_DNA"/>
</dbReference>